<dbReference type="EMBL" id="ATLV01012999">
    <property type="status" value="NOT_ANNOTATED_CDS"/>
    <property type="molecule type" value="Genomic_DNA"/>
</dbReference>
<dbReference type="Gene3D" id="3.30.460.10">
    <property type="entry name" value="Beta Polymerase, domain 2"/>
    <property type="match status" value="1"/>
</dbReference>
<evidence type="ECO:0000313" key="4">
    <source>
        <dbReference type="Proteomes" id="UP000030765"/>
    </source>
</evidence>
<gene>
    <name evidence="2" type="ORF">ZHAS_00004313</name>
</gene>
<reference evidence="2 4" key="1">
    <citation type="journal article" date="2014" name="BMC Genomics">
        <title>Genome sequence of Anopheles sinensis provides insight into genetics basis of mosquito competence for malaria parasites.</title>
        <authorList>
            <person name="Zhou D."/>
            <person name="Zhang D."/>
            <person name="Ding G."/>
            <person name="Shi L."/>
            <person name="Hou Q."/>
            <person name="Ye Y."/>
            <person name="Xu Y."/>
            <person name="Zhou H."/>
            <person name="Xiong C."/>
            <person name="Li S."/>
            <person name="Yu J."/>
            <person name="Hong S."/>
            <person name="Yu X."/>
            <person name="Zou P."/>
            <person name="Chen C."/>
            <person name="Chang X."/>
            <person name="Wang W."/>
            <person name="Lv Y."/>
            <person name="Sun Y."/>
            <person name="Ma L."/>
            <person name="Shen B."/>
            <person name="Zhu C."/>
        </authorList>
    </citation>
    <scope>NUCLEOTIDE SEQUENCE [LARGE SCALE GENOMIC DNA]</scope>
</reference>
<dbReference type="VEuPathDB" id="VectorBase:ASIC004313"/>
<protein>
    <submittedName>
        <fullName evidence="2">AGAP003771-PA-like protein</fullName>
    </submittedName>
    <submittedName>
        <fullName evidence="3">PAP-associated domain-containing protein</fullName>
    </submittedName>
</protein>
<dbReference type="STRING" id="74873.A0A084VGL8"/>
<dbReference type="SUPFAM" id="SSF81301">
    <property type="entry name" value="Nucleotidyltransferase"/>
    <property type="match status" value="1"/>
</dbReference>
<dbReference type="VEuPathDB" id="VectorBase:ASIS003704"/>
<name>A0A084VGL8_ANOSI</name>
<dbReference type="GO" id="GO:1990817">
    <property type="term" value="F:poly(A) RNA polymerase activity"/>
    <property type="evidence" value="ECO:0007669"/>
    <property type="project" value="TreeGrafter"/>
</dbReference>
<evidence type="ECO:0000313" key="3">
    <source>
        <dbReference type="EnsemblMetazoa" id="ASIC004313-PA"/>
    </source>
</evidence>
<dbReference type="InterPro" id="IPR054708">
    <property type="entry name" value="MTPAP-like_central"/>
</dbReference>
<keyword evidence="4" id="KW-1185">Reference proteome</keyword>
<reference evidence="3" key="2">
    <citation type="submission" date="2020-05" db="UniProtKB">
        <authorList>
            <consortium name="EnsemblMetazoa"/>
        </authorList>
    </citation>
    <scope>IDENTIFICATION</scope>
</reference>
<evidence type="ECO:0000313" key="2">
    <source>
        <dbReference type="EMBL" id="KFB37112.1"/>
    </source>
</evidence>
<dbReference type="Pfam" id="PF22600">
    <property type="entry name" value="MTPAP-like_central"/>
    <property type="match status" value="1"/>
</dbReference>
<dbReference type="Gene3D" id="1.10.1410.10">
    <property type="match status" value="1"/>
</dbReference>
<dbReference type="EMBL" id="KE524833">
    <property type="protein sequence ID" value="KFB37112.1"/>
    <property type="molecule type" value="Genomic_DNA"/>
</dbReference>
<evidence type="ECO:0000259" key="1">
    <source>
        <dbReference type="Pfam" id="PF22600"/>
    </source>
</evidence>
<sequence length="443" mass="51204">MLLKKIKDFLNDTHLEILKLHQDEWNIATMCYFQQPDKVDCRFCGNSFNECVNALKHFTEYELKKKTMVKNDRPLASASYLDINCIPRSMEQLPKRIKKLLNKDTYKVVKKILLDASCAKDDPLNSIVASDVQNVVRKGFPLAKVHPFGSRFVGTANLESDTDIYIDVEGKYALTEYGNKCSSLSPADIKESIESVKNLFLDESDWLVDEACINARVPVLRVRYREYDVKCDLTFSNGLAHQNSMWLAYMFDLQPNSRWLVCYLKKWNPESCLNTYTISLLVIFFFQCRNQLPSVHMLQQDVNTVGKFIDGWNTDFARPTLDQLGYQLCNEAMPSLAHKFFTFYSEQFSLETDIVCPFLGRIGIRKSQVYDTACDKLPPEMSALSLYMEEHQNDPDFKRHIAFNKPFVVQDPFELSHNVAKGVAVDKASKYLRLFELSAKYFR</sequence>
<dbReference type="Proteomes" id="UP000030765">
    <property type="component" value="Unassembled WGS sequence"/>
</dbReference>
<proteinExistence type="predicted"/>
<dbReference type="InterPro" id="IPR043519">
    <property type="entry name" value="NT_sf"/>
</dbReference>
<dbReference type="PANTHER" id="PTHR12271">
    <property type="entry name" value="POLY A POLYMERASE CID PAP -RELATED"/>
    <property type="match status" value="1"/>
</dbReference>
<dbReference type="PANTHER" id="PTHR12271:SF133">
    <property type="entry name" value="POLY(A) RNA POLYMERASE, MITOCHONDRIAL"/>
    <property type="match status" value="1"/>
</dbReference>
<dbReference type="AlphaFoldDB" id="A0A084VGL8"/>
<dbReference type="OMA" id="VCPFLGW"/>
<dbReference type="SUPFAM" id="SSF81631">
    <property type="entry name" value="PAP/OAS1 substrate-binding domain"/>
    <property type="match status" value="1"/>
</dbReference>
<organism evidence="2">
    <name type="scientific">Anopheles sinensis</name>
    <name type="common">Mosquito</name>
    <dbReference type="NCBI Taxonomy" id="74873"/>
    <lineage>
        <taxon>Eukaryota</taxon>
        <taxon>Metazoa</taxon>
        <taxon>Ecdysozoa</taxon>
        <taxon>Arthropoda</taxon>
        <taxon>Hexapoda</taxon>
        <taxon>Insecta</taxon>
        <taxon>Pterygota</taxon>
        <taxon>Neoptera</taxon>
        <taxon>Endopterygota</taxon>
        <taxon>Diptera</taxon>
        <taxon>Nematocera</taxon>
        <taxon>Culicoidea</taxon>
        <taxon>Culicidae</taxon>
        <taxon>Anophelinae</taxon>
        <taxon>Anopheles</taxon>
    </lineage>
</organism>
<dbReference type="CDD" id="cd05402">
    <property type="entry name" value="NT_PAP_TUTase"/>
    <property type="match status" value="1"/>
</dbReference>
<accession>A0A084VGL8</accession>
<feature type="domain" description="Poly(A) RNA polymerase mitochondrial-like central palm" evidence="1">
    <location>
        <begin position="127"/>
        <end position="249"/>
    </location>
</feature>
<dbReference type="GO" id="GO:0031123">
    <property type="term" value="P:RNA 3'-end processing"/>
    <property type="evidence" value="ECO:0007669"/>
    <property type="project" value="TreeGrafter"/>
</dbReference>
<dbReference type="OrthoDB" id="407432at2759"/>
<dbReference type="EnsemblMetazoa" id="ASIC004313-RA">
    <property type="protein sequence ID" value="ASIC004313-PA"/>
    <property type="gene ID" value="ASIC004313"/>
</dbReference>